<dbReference type="GO" id="GO:0030980">
    <property type="term" value="P:alpha-glucan catabolic process"/>
    <property type="evidence" value="ECO:0007669"/>
    <property type="project" value="TreeGrafter"/>
</dbReference>
<dbReference type="Proteomes" id="UP001139505">
    <property type="component" value="Unassembled WGS sequence"/>
</dbReference>
<dbReference type="PANTHER" id="PTHR10357">
    <property type="entry name" value="ALPHA-AMYLASE FAMILY MEMBER"/>
    <property type="match status" value="1"/>
</dbReference>
<feature type="domain" description="Glycosyl hydrolase family 13 catalytic" evidence="2">
    <location>
        <begin position="18"/>
        <end position="674"/>
    </location>
</feature>
<dbReference type="InterPro" id="IPR013797">
    <property type="entry name" value="Maltooligo_trehalose_synth_4"/>
</dbReference>
<dbReference type="EMBL" id="BFCH01000018">
    <property type="protein sequence ID" value="GBG38539.1"/>
    <property type="molecule type" value="Genomic_DNA"/>
</dbReference>
<evidence type="ECO:0000313" key="3">
    <source>
        <dbReference type="EMBL" id="GBG38539.1"/>
    </source>
</evidence>
<keyword evidence="5" id="KW-1185">Reference proteome</keyword>
<reference evidence="5" key="2">
    <citation type="submission" date="2018-04" db="EMBL/GenBank/DDBJ databases">
        <title>Draft genome sequence of Mycobacterium montefiorense isolated from Japanese black salamander.</title>
        <authorList>
            <person name="Fukano H."/>
            <person name="Yoshida M."/>
            <person name="Shimizu A."/>
            <person name="Iwao H."/>
            <person name="Kurata O."/>
            <person name="Katayama Y."/>
            <person name="Omatsu T."/>
            <person name="Mizutani T."/>
            <person name="Wada S."/>
            <person name="Hoshino Y."/>
        </authorList>
    </citation>
    <scope>NUCLEOTIDE SEQUENCE [LARGE SCALE GENOMIC DNA]</scope>
    <source>
        <strain evidence="5">BS</strain>
    </source>
</reference>
<dbReference type="InterPro" id="IPR017853">
    <property type="entry name" value="GH"/>
</dbReference>
<evidence type="ECO:0000256" key="1">
    <source>
        <dbReference type="ARBA" id="ARBA00023235"/>
    </source>
</evidence>
<dbReference type="InterPro" id="IPR012767">
    <property type="entry name" value="Trehalose_TreY"/>
</dbReference>
<dbReference type="PANTHER" id="PTHR10357:SF216">
    <property type="entry name" value="MALTOOLIGOSYL TREHALOSE SYNTHASE-RELATED"/>
    <property type="match status" value="1"/>
</dbReference>
<dbReference type="SMART" id="SM00642">
    <property type="entry name" value="Aamy"/>
    <property type="match status" value="1"/>
</dbReference>
<evidence type="ECO:0000313" key="5">
    <source>
        <dbReference type="Proteomes" id="UP000245060"/>
    </source>
</evidence>
<dbReference type="Proteomes" id="UP000245060">
    <property type="component" value="Unassembled WGS sequence"/>
</dbReference>
<dbReference type="RefSeq" id="WP_108922871.1">
    <property type="nucleotide sequence ID" value="NZ_BFCH01000018.1"/>
</dbReference>
<dbReference type="Gene3D" id="3.30.1590.10">
    <property type="entry name" value="Maltooligosyl trehalose synthase, domain 2"/>
    <property type="match status" value="1"/>
</dbReference>
<keyword evidence="1" id="KW-0413">Isomerase</keyword>
<dbReference type="AlphaFoldDB" id="A0AA37PJE7"/>
<reference evidence="4" key="4">
    <citation type="submission" date="2022-04" db="EMBL/GenBank/DDBJ databases">
        <authorList>
            <person name="Komine T."/>
            <person name="Fukano H."/>
            <person name="Wada S."/>
        </authorList>
    </citation>
    <scope>NUCLEOTIDE SEQUENCE</scope>
    <source>
        <strain evidence="4">NJB18185</strain>
    </source>
</reference>
<dbReference type="InterPro" id="IPR006047">
    <property type="entry name" value="GH13_cat_dom"/>
</dbReference>
<dbReference type="Pfam" id="PF00128">
    <property type="entry name" value="Alpha-amylase"/>
    <property type="match status" value="1"/>
</dbReference>
<dbReference type="Gene3D" id="1.10.10.470">
    <property type="entry name" value="Maltooligosyl trehalose synthase, domain 4"/>
    <property type="match status" value="1"/>
</dbReference>
<evidence type="ECO:0000313" key="6">
    <source>
        <dbReference type="Proteomes" id="UP001139505"/>
    </source>
</evidence>
<dbReference type="Gene3D" id="1.10.150.200">
    <property type="entry name" value="Maltooligosyl trehalose synthase, domain 3"/>
    <property type="match status" value="1"/>
</dbReference>
<sequence length="768" mass="82960">MAFPVLSTYRLQMRGPSSGSPFTFADAENLLEYLDGLGVSHLYLSPILTAITGSTHGYDVADPTTVSPELGGAEGLARLSAAAKARGMGLVVDIVPNHVGVDQPQQNAWWWDVLRHGRSSVYATFFDIDWDLDEQGRIVLPVLGSDDDVAALSVDGEQLRLGDLALPIAPGTGDGTGTGAEVHERQHYRLVGWRRGIVGYRRFFSITSLAGLRQEDRAVFDASHTEIARWFREGLVDGVRIDHPDGLTDPSGYLAWLRNLLGADAWIVIEKILAVDEALEPTLPIEGTTGYDVLRELGGVFVDPAGAPALTELVESTGMDYHGIPQLLADLKVAVATGTLGSELARLRRAIVAAAGTDHPLLPDAVAALLSHIDVYRSDYLGLAAILPTALAETQAARPEFGPALQILASALAHGGEPAARLQQLCGAVTAKAVEDCLFYRDARLVSLNEVGGEPHRFGVGAAEFHHSAAARARLWPHAMTALSTHDTKRGEDVRARIAVLSQVPALWTEFLARWEIEVPSPDPATGQFLWQNIFGVWPRSGEITDQLRDRLHGYAQKAIREAAVHTSWNDPDTGFEDATHRWLDTVLDGPVAGQLTELVAQLNPHAASDALGQKLLALTVPGIPDVYQGTELWDDSLVDPDNRRPVDYASRTAALADLEHPKLRVVTTALRLRRSHPDTFRYGDYLPVLASGDASDHVVAFRRGADILVAVSRWTVRLAEIGWGNTVLPLPEGSWTDTLTGAMANGPTSTGELFANLPAVLLERNNG</sequence>
<name>A0AA37PJE7_9MYCO</name>
<dbReference type="CDD" id="cd11336">
    <property type="entry name" value="AmyAc_MTSase"/>
    <property type="match status" value="1"/>
</dbReference>
<evidence type="ECO:0000259" key="2">
    <source>
        <dbReference type="SMART" id="SM00642"/>
    </source>
</evidence>
<dbReference type="GO" id="GO:0005992">
    <property type="term" value="P:trehalose biosynthetic process"/>
    <property type="evidence" value="ECO:0007669"/>
    <property type="project" value="TreeGrafter"/>
</dbReference>
<protein>
    <submittedName>
        <fullName evidence="4">Maltooligosyl trehalose synthase</fullName>
    </submittedName>
</protein>
<dbReference type="Gene3D" id="3.20.20.80">
    <property type="entry name" value="Glycosidases"/>
    <property type="match status" value="1"/>
</dbReference>
<reference evidence="3" key="1">
    <citation type="journal article" date="2018" name="Genome Announc.">
        <title>Draft Genome Sequence of Mycobacterium montefiorense Isolated from Japanese Black Salamander (Hynobius nigrescens).</title>
        <authorList>
            <person name="Fukano H."/>
            <person name="Yoshida M."/>
            <person name="Shimizu A."/>
            <person name="Iwao H."/>
            <person name="Katayama Y."/>
            <person name="Omatsu T."/>
            <person name="Mizutani T."/>
            <person name="Kurata O."/>
            <person name="Wada S."/>
            <person name="Hoshino Y."/>
        </authorList>
    </citation>
    <scope>NUCLEOTIDE SEQUENCE</scope>
    <source>
        <strain evidence="3">BS</strain>
    </source>
</reference>
<dbReference type="GO" id="GO:0047470">
    <property type="term" value="F:(1,4)-alpha-D-glucan 1-alpha-D-glucosylmutase activity"/>
    <property type="evidence" value="ECO:0007669"/>
    <property type="project" value="TreeGrafter"/>
</dbReference>
<organism evidence="4 6">
    <name type="scientific">Mycobacterium montefiorense</name>
    <dbReference type="NCBI Taxonomy" id="154654"/>
    <lineage>
        <taxon>Bacteria</taxon>
        <taxon>Bacillati</taxon>
        <taxon>Actinomycetota</taxon>
        <taxon>Actinomycetes</taxon>
        <taxon>Mycobacteriales</taxon>
        <taxon>Mycobacteriaceae</taxon>
        <taxon>Mycobacterium</taxon>
        <taxon>Mycobacterium simiae complex</taxon>
    </lineage>
</organism>
<comment type="caution">
    <text evidence="4">The sequence shown here is derived from an EMBL/GenBank/DDBJ whole genome shotgun (WGS) entry which is preliminary data.</text>
</comment>
<reference evidence="4" key="3">
    <citation type="journal article" date="2022" name="Microbiol. Resour. Announc.">
        <title>Draft Genome Sequences of Eight Mycobacterium montefiorense Strains Isolated from Salamanders in Captivity.</title>
        <authorList>
            <person name="Komine T."/>
            <person name="Ihara H."/>
            <person name="Fukano H."/>
            <person name="Hoshino Y."/>
            <person name="Kurata O."/>
            <person name="Wada S."/>
        </authorList>
    </citation>
    <scope>NUCLEOTIDE SEQUENCE</scope>
    <source>
        <strain evidence="4">NJB18185</strain>
    </source>
</reference>
<dbReference type="SUPFAM" id="SSF51445">
    <property type="entry name" value="(Trans)glycosidases"/>
    <property type="match status" value="1"/>
</dbReference>
<dbReference type="EMBL" id="BQYH01000005">
    <property type="protein sequence ID" value="GKU70789.1"/>
    <property type="molecule type" value="Genomic_DNA"/>
</dbReference>
<evidence type="ECO:0000313" key="4">
    <source>
        <dbReference type="EMBL" id="GKU70789.1"/>
    </source>
</evidence>
<proteinExistence type="predicted"/>
<dbReference type="NCBIfam" id="TIGR02401">
    <property type="entry name" value="trehalose_TreY"/>
    <property type="match status" value="1"/>
</dbReference>
<gene>
    <name evidence="4" type="primary">treY</name>
    <name evidence="3" type="ORF">MmonteBS_29110</name>
    <name evidence="4" type="ORF">NJB18185_05660</name>
</gene>
<accession>A0AA37PJE7</accession>